<dbReference type="OrthoDB" id="9791131at2"/>
<keyword evidence="8 10" id="KW-1133">Transmembrane helix</keyword>
<comment type="similarity">
    <text evidence="2">Belongs to the GSP J family.</text>
</comment>
<dbReference type="InterPro" id="IPR010055">
    <property type="entry name" value="T2SS_protein-GspJ"/>
</dbReference>
<evidence type="ECO:0000256" key="2">
    <source>
        <dbReference type="ARBA" id="ARBA00011084"/>
    </source>
</evidence>
<evidence type="ECO:0000256" key="4">
    <source>
        <dbReference type="ARBA" id="ARBA00022475"/>
    </source>
</evidence>
<dbReference type="GO" id="GO:0005886">
    <property type="term" value="C:plasma membrane"/>
    <property type="evidence" value="ECO:0007669"/>
    <property type="project" value="UniProtKB-SubCell"/>
</dbReference>
<protein>
    <recommendedName>
        <fullName evidence="3">Type II secretion system protein J</fullName>
    </recommendedName>
</protein>
<dbReference type="Proteomes" id="UP000192042">
    <property type="component" value="Chromosome I"/>
</dbReference>
<dbReference type="KEGG" id="nja:NSJP_2730"/>
<dbReference type="GO" id="GO:0015628">
    <property type="term" value="P:protein secretion by the type II secretion system"/>
    <property type="evidence" value="ECO:0007669"/>
    <property type="project" value="InterPro"/>
</dbReference>
<organism evidence="11 12">
    <name type="scientific">Nitrospira japonica</name>
    <dbReference type="NCBI Taxonomy" id="1325564"/>
    <lineage>
        <taxon>Bacteria</taxon>
        <taxon>Pseudomonadati</taxon>
        <taxon>Nitrospirota</taxon>
        <taxon>Nitrospiria</taxon>
        <taxon>Nitrospirales</taxon>
        <taxon>Nitrospiraceae</taxon>
        <taxon>Nitrospira</taxon>
    </lineage>
</organism>
<keyword evidence="7 10" id="KW-0812">Transmembrane</keyword>
<dbReference type="SUPFAM" id="SSF54523">
    <property type="entry name" value="Pili subunits"/>
    <property type="match status" value="1"/>
</dbReference>
<dbReference type="RefSeq" id="WP_080887218.1">
    <property type="nucleotide sequence ID" value="NZ_LT828648.1"/>
</dbReference>
<dbReference type="InterPro" id="IPR012902">
    <property type="entry name" value="N_methyl_site"/>
</dbReference>
<dbReference type="GO" id="GO:0015627">
    <property type="term" value="C:type II protein secretion system complex"/>
    <property type="evidence" value="ECO:0007669"/>
    <property type="project" value="InterPro"/>
</dbReference>
<dbReference type="NCBIfam" id="TIGR02532">
    <property type="entry name" value="IV_pilin_GFxxxE"/>
    <property type="match status" value="1"/>
</dbReference>
<evidence type="ECO:0000256" key="6">
    <source>
        <dbReference type="ARBA" id="ARBA00022519"/>
    </source>
</evidence>
<comment type="subcellular location">
    <subcellularLocation>
        <location evidence="1">Cell inner membrane</location>
        <topology evidence="1">Single-pass membrane protein</topology>
    </subcellularLocation>
</comment>
<evidence type="ECO:0000256" key="7">
    <source>
        <dbReference type="ARBA" id="ARBA00022692"/>
    </source>
</evidence>
<dbReference type="InterPro" id="IPR045584">
    <property type="entry name" value="Pilin-like"/>
</dbReference>
<feature type="transmembrane region" description="Helical" evidence="10">
    <location>
        <begin position="12"/>
        <end position="37"/>
    </location>
</feature>
<proteinExistence type="inferred from homology"/>
<dbReference type="InterPro" id="IPR051621">
    <property type="entry name" value="T2SS_protein_J"/>
</dbReference>
<dbReference type="PANTHER" id="PTHR39583:SF2">
    <property type="entry name" value="TYPE II SECRETION SYSTEM PROTEIN J"/>
    <property type="match status" value="1"/>
</dbReference>
<dbReference type="PROSITE" id="PS00409">
    <property type="entry name" value="PROKAR_NTER_METHYL"/>
    <property type="match status" value="1"/>
</dbReference>
<dbReference type="EMBL" id="LT828648">
    <property type="protein sequence ID" value="SLM48897.1"/>
    <property type="molecule type" value="Genomic_DNA"/>
</dbReference>
<evidence type="ECO:0000313" key="11">
    <source>
        <dbReference type="EMBL" id="SLM48897.1"/>
    </source>
</evidence>
<keyword evidence="6" id="KW-0997">Cell inner membrane</keyword>
<evidence type="ECO:0000256" key="10">
    <source>
        <dbReference type="SAM" id="Phobius"/>
    </source>
</evidence>
<gene>
    <name evidence="11" type="ORF">NSJP_2730</name>
</gene>
<keyword evidence="5" id="KW-0488">Methylation</keyword>
<evidence type="ECO:0000256" key="9">
    <source>
        <dbReference type="ARBA" id="ARBA00023136"/>
    </source>
</evidence>
<evidence type="ECO:0000313" key="12">
    <source>
        <dbReference type="Proteomes" id="UP000192042"/>
    </source>
</evidence>
<dbReference type="PANTHER" id="PTHR39583">
    <property type="entry name" value="TYPE II SECRETION SYSTEM PROTEIN J-RELATED"/>
    <property type="match status" value="1"/>
</dbReference>
<evidence type="ECO:0000256" key="8">
    <source>
        <dbReference type="ARBA" id="ARBA00022989"/>
    </source>
</evidence>
<dbReference type="STRING" id="1325564.NSJP_2730"/>
<evidence type="ECO:0000256" key="5">
    <source>
        <dbReference type="ARBA" id="ARBA00022481"/>
    </source>
</evidence>
<accession>A0A1W1I7B3</accession>
<keyword evidence="9 10" id="KW-0472">Membrane</keyword>
<dbReference type="AlphaFoldDB" id="A0A1W1I7B3"/>
<keyword evidence="12" id="KW-1185">Reference proteome</keyword>
<dbReference type="Pfam" id="PF11612">
    <property type="entry name" value="T2SSJ"/>
    <property type="match status" value="1"/>
</dbReference>
<evidence type="ECO:0000256" key="3">
    <source>
        <dbReference type="ARBA" id="ARBA00021539"/>
    </source>
</evidence>
<reference evidence="11 12" key="1">
    <citation type="submission" date="2017-03" db="EMBL/GenBank/DDBJ databases">
        <authorList>
            <person name="Afonso C.L."/>
            <person name="Miller P.J."/>
            <person name="Scott M.A."/>
            <person name="Spackman E."/>
            <person name="Goraichik I."/>
            <person name="Dimitrov K.M."/>
            <person name="Suarez D.L."/>
            <person name="Swayne D.E."/>
        </authorList>
    </citation>
    <scope>NUCLEOTIDE SEQUENCE [LARGE SCALE GENOMIC DNA]</scope>
    <source>
        <strain evidence="11">Genome sequencing of Nitrospira japonica strain NJ11</strain>
    </source>
</reference>
<dbReference type="Pfam" id="PF07963">
    <property type="entry name" value="N_methyl"/>
    <property type="match status" value="1"/>
</dbReference>
<evidence type="ECO:0000256" key="1">
    <source>
        <dbReference type="ARBA" id="ARBA00004377"/>
    </source>
</evidence>
<sequence>MSFRPPRSEQGFTLVEVLLAVALVAVIATMVFSALYLTASAIDRTRTSATEEQLLRSTLRVMAEELAMSLQHPASPWLGINAQQGGEPADTIAFLTVGPFRPVSATTDTEMVRVVYTRNEASLMRIVRRNLFGINDESLEQMEMAKKVRGFNVRYYNRTGNIWTDEWDGRARSGVPMAVLIELTLEQDTPEPRIIRQWVSVGAPS</sequence>
<name>A0A1W1I7B3_9BACT</name>
<keyword evidence="4" id="KW-1003">Cell membrane</keyword>